<dbReference type="Proteomes" id="UP000663845">
    <property type="component" value="Unassembled WGS sequence"/>
</dbReference>
<feature type="chain" id="PRO_5032589840" description="TM2 domain-containing protein" evidence="9">
    <location>
        <begin position="21"/>
        <end position="354"/>
    </location>
</feature>
<dbReference type="EMBL" id="CAJNOG010000041">
    <property type="protein sequence ID" value="CAF0824881.1"/>
    <property type="molecule type" value="Genomic_DNA"/>
</dbReference>
<dbReference type="InterPro" id="IPR007829">
    <property type="entry name" value="TM2"/>
</dbReference>
<gene>
    <name evidence="11" type="ORF">JYZ213_LOCUS6513</name>
</gene>
<accession>A0A813U7K2</accession>
<keyword evidence="3 8" id="KW-0812">Transmembrane</keyword>
<evidence type="ECO:0000256" key="2">
    <source>
        <dbReference type="ARBA" id="ARBA00008284"/>
    </source>
</evidence>
<dbReference type="PANTHER" id="PTHR21016">
    <property type="entry name" value="BETA-AMYLOID BINDING PROTEIN-RELATED"/>
    <property type="match status" value="1"/>
</dbReference>
<evidence type="ECO:0000256" key="8">
    <source>
        <dbReference type="SAM" id="Phobius"/>
    </source>
</evidence>
<evidence type="ECO:0000256" key="7">
    <source>
        <dbReference type="ARBA" id="ARBA00023180"/>
    </source>
</evidence>
<evidence type="ECO:0000259" key="10">
    <source>
        <dbReference type="Pfam" id="PF05154"/>
    </source>
</evidence>
<evidence type="ECO:0000256" key="5">
    <source>
        <dbReference type="ARBA" id="ARBA00022989"/>
    </source>
</evidence>
<dbReference type="AlphaFoldDB" id="A0A813U7K2"/>
<dbReference type="PANTHER" id="PTHR21016:SF7">
    <property type="entry name" value="TM2 DOMAIN-CONTAINING PROTEIN 3"/>
    <property type="match status" value="1"/>
</dbReference>
<evidence type="ECO:0000256" key="9">
    <source>
        <dbReference type="SAM" id="SignalP"/>
    </source>
</evidence>
<feature type="domain" description="TM2" evidence="10">
    <location>
        <begin position="289"/>
        <end position="337"/>
    </location>
</feature>
<comment type="similarity">
    <text evidence="2">Belongs to the TM2 family.</text>
</comment>
<comment type="caution">
    <text evidence="11">The sequence shown here is derived from an EMBL/GenBank/DDBJ whole genome shotgun (WGS) entry which is preliminary data.</text>
</comment>
<dbReference type="Pfam" id="PF05154">
    <property type="entry name" value="TM2"/>
    <property type="match status" value="1"/>
</dbReference>
<comment type="subcellular location">
    <subcellularLocation>
        <location evidence="1">Membrane</location>
        <topology evidence="1">Multi-pass membrane protein</topology>
    </subcellularLocation>
</comment>
<evidence type="ECO:0000313" key="12">
    <source>
        <dbReference type="Proteomes" id="UP000663845"/>
    </source>
</evidence>
<evidence type="ECO:0000256" key="3">
    <source>
        <dbReference type="ARBA" id="ARBA00022692"/>
    </source>
</evidence>
<dbReference type="InterPro" id="IPR050932">
    <property type="entry name" value="TM2D1-3-like"/>
</dbReference>
<keyword evidence="6 8" id="KW-0472">Membrane</keyword>
<keyword evidence="5 8" id="KW-1133">Transmembrane helix</keyword>
<proteinExistence type="inferred from homology"/>
<sequence>MINVKLIILIFSHYLYSINSQCTIIGLIPCNQIPVKCLDCSLSNDCTYGEQISSTCRMLNGTCLNNIRKPVQSFKRLYICRYCYQTSLDELICTPNLACRHHQNSNRYKSNCTITNDTQLCLGQRTFYRNIQCNWTSGRKKSNALLSNNELMINVKLIILIFFQCLYSIHSQCTIIGLIPCNQIPVKCLDCSLSNDCTYGEQISSTCRMLNGTCLNNIRKPVQSFKRLYICRYCYQTSIDELTCTPNLACRHHQNSNRYKSNCTITDDTQLCLGQRTFYRNIQCNWTSGRKKSNALLSSIFLGGLGFDRFYLGHIKEGFGKIFSFGGLGIWTLIDAVLIACGYLTPDDGSVYIE</sequence>
<feature type="signal peptide" evidence="9">
    <location>
        <begin position="1"/>
        <end position="20"/>
    </location>
</feature>
<name>A0A813U7K2_9BILA</name>
<evidence type="ECO:0000313" key="11">
    <source>
        <dbReference type="EMBL" id="CAF0824881.1"/>
    </source>
</evidence>
<keyword evidence="4 9" id="KW-0732">Signal</keyword>
<protein>
    <recommendedName>
        <fullName evidence="10">TM2 domain-containing protein</fullName>
    </recommendedName>
</protein>
<evidence type="ECO:0000256" key="6">
    <source>
        <dbReference type="ARBA" id="ARBA00023136"/>
    </source>
</evidence>
<reference evidence="11" key="1">
    <citation type="submission" date="2021-02" db="EMBL/GenBank/DDBJ databases">
        <authorList>
            <person name="Nowell W R."/>
        </authorList>
    </citation>
    <scope>NUCLEOTIDE SEQUENCE</scope>
</reference>
<organism evidence="11 12">
    <name type="scientific">Adineta steineri</name>
    <dbReference type="NCBI Taxonomy" id="433720"/>
    <lineage>
        <taxon>Eukaryota</taxon>
        <taxon>Metazoa</taxon>
        <taxon>Spiralia</taxon>
        <taxon>Gnathifera</taxon>
        <taxon>Rotifera</taxon>
        <taxon>Eurotatoria</taxon>
        <taxon>Bdelloidea</taxon>
        <taxon>Adinetida</taxon>
        <taxon>Adinetidae</taxon>
        <taxon>Adineta</taxon>
    </lineage>
</organism>
<dbReference type="GO" id="GO:0016020">
    <property type="term" value="C:membrane"/>
    <property type="evidence" value="ECO:0007669"/>
    <property type="project" value="UniProtKB-SubCell"/>
</dbReference>
<keyword evidence="7" id="KW-0325">Glycoprotein</keyword>
<evidence type="ECO:0000256" key="4">
    <source>
        <dbReference type="ARBA" id="ARBA00022729"/>
    </source>
</evidence>
<feature type="transmembrane region" description="Helical" evidence="8">
    <location>
        <begin position="324"/>
        <end position="345"/>
    </location>
</feature>
<evidence type="ECO:0000256" key="1">
    <source>
        <dbReference type="ARBA" id="ARBA00004141"/>
    </source>
</evidence>